<evidence type="ECO:0000256" key="10">
    <source>
        <dbReference type="ARBA" id="ARBA00022989"/>
    </source>
</evidence>
<keyword evidence="6" id="KW-0812">Transmembrane</keyword>
<protein>
    <submittedName>
        <fullName evidence="19">Penicillin-binding protein</fullName>
    </submittedName>
</protein>
<keyword evidence="4" id="KW-0328">Glycosyltransferase</keyword>
<evidence type="ECO:0000256" key="16">
    <source>
        <dbReference type="SAM" id="MobiDB-lite"/>
    </source>
</evidence>
<dbReference type="Proteomes" id="UP000823485">
    <property type="component" value="Unassembled WGS sequence"/>
</dbReference>
<name>A0ABS2R6L8_9BACI</name>
<accession>A0ABS2R6L8</accession>
<dbReference type="EMBL" id="JAFBFH010000013">
    <property type="protein sequence ID" value="MBM7715244.1"/>
    <property type="molecule type" value="Genomic_DNA"/>
</dbReference>
<feature type="compositionally biased region" description="Basic and acidic residues" evidence="16">
    <location>
        <begin position="903"/>
        <end position="934"/>
    </location>
</feature>
<evidence type="ECO:0000256" key="13">
    <source>
        <dbReference type="ARBA" id="ARBA00023316"/>
    </source>
</evidence>
<evidence type="ECO:0000256" key="9">
    <source>
        <dbReference type="ARBA" id="ARBA00022984"/>
    </source>
</evidence>
<evidence type="ECO:0000256" key="1">
    <source>
        <dbReference type="ARBA" id="ARBA00022475"/>
    </source>
</evidence>
<keyword evidence="12" id="KW-0511">Multifunctional enzyme</keyword>
<dbReference type="InterPro" id="IPR036950">
    <property type="entry name" value="PBP_transglycosylase"/>
</dbReference>
<dbReference type="InterPro" id="IPR001460">
    <property type="entry name" value="PCN-bd_Tpept"/>
</dbReference>
<feature type="compositionally biased region" description="Pro residues" evidence="16">
    <location>
        <begin position="939"/>
        <end position="948"/>
    </location>
</feature>
<keyword evidence="10" id="KW-1133">Transmembrane helix</keyword>
<evidence type="ECO:0000313" key="19">
    <source>
        <dbReference type="EMBL" id="MBM7715244.1"/>
    </source>
</evidence>
<dbReference type="SUPFAM" id="SSF56601">
    <property type="entry name" value="beta-lactamase/transpeptidase-like"/>
    <property type="match status" value="1"/>
</dbReference>
<evidence type="ECO:0000313" key="20">
    <source>
        <dbReference type="Proteomes" id="UP000823485"/>
    </source>
</evidence>
<keyword evidence="9" id="KW-0573">Peptidoglycan synthesis</keyword>
<dbReference type="InterPro" id="IPR013783">
    <property type="entry name" value="Ig-like_fold"/>
</dbReference>
<comment type="caution">
    <text evidence="19">The sequence shown here is derived from an EMBL/GenBank/DDBJ whole genome shotgun (WGS) entry which is preliminary data.</text>
</comment>
<dbReference type="Pfam" id="PF00912">
    <property type="entry name" value="Transgly"/>
    <property type="match status" value="1"/>
</dbReference>
<dbReference type="InterPro" id="IPR001264">
    <property type="entry name" value="Glyco_trans_51"/>
</dbReference>
<evidence type="ECO:0000256" key="15">
    <source>
        <dbReference type="ARBA" id="ARBA00049902"/>
    </source>
</evidence>
<evidence type="ECO:0000256" key="5">
    <source>
        <dbReference type="ARBA" id="ARBA00022679"/>
    </source>
</evidence>
<evidence type="ECO:0000256" key="11">
    <source>
        <dbReference type="ARBA" id="ARBA00023136"/>
    </source>
</evidence>
<dbReference type="Gene3D" id="1.10.3810.10">
    <property type="entry name" value="Biosynthetic peptidoglycan transglycosylase-like"/>
    <property type="match status" value="1"/>
</dbReference>
<dbReference type="PANTHER" id="PTHR32282">
    <property type="entry name" value="BINDING PROTEIN TRANSPEPTIDASE, PUTATIVE-RELATED"/>
    <property type="match status" value="1"/>
</dbReference>
<evidence type="ECO:0000256" key="2">
    <source>
        <dbReference type="ARBA" id="ARBA00022645"/>
    </source>
</evidence>
<keyword evidence="7" id="KW-0378">Hydrolase</keyword>
<dbReference type="InterPro" id="IPR023346">
    <property type="entry name" value="Lysozyme-like_dom_sf"/>
</dbReference>
<evidence type="ECO:0000256" key="14">
    <source>
        <dbReference type="ARBA" id="ARBA00034000"/>
    </source>
</evidence>
<evidence type="ECO:0000256" key="4">
    <source>
        <dbReference type="ARBA" id="ARBA00022676"/>
    </source>
</evidence>
<evidence type="ECO:0000256" key="12">
    <source>
        <dbReference type="ARBA" id="ARBA00023268"/>
    </source>
</evidence>
<dbReference type="Pfam" id="PF00905">
    <property type="entry name" value="Transpeptidase"/>
    <property type="match status" value="1"/>
</dbReference>
<evidence type="ECO:0000256" key="8">
    <source>
        <dbReference type="ARBA" id="ARBA00022960"/>
    </source>
</evidence>
<evidence type="ECO:0000259" key="18">
    <source>
        <dbReference type="Pfam" id="PF00912"/>
    </source>
</evidence>
<comment type="catalytic activity">
    <reaction evidence="15">
        <text>[GlcNAc-(1-&gt;4)-Mur2Ac(oyl-L-Ala-gamma-D-Glu-L-Lys-D-Ala-D-Ala)](n)-di-trans,octa-cis-undecaprenyl diphosphate + beta-D-GlcNAc-(1-&gt;4)-Mur2Ac(oyl-L-Ala-gamma-D-Glu-L-Lys-D-Ala-D-Ala)-di-trans,octa-cis-undecaprenyl diphosphate = [GlcNAc-(1-&gt;4)-Mur2Ac(oyl-L-Ala-gamma-D-Glu-L-Lys-D-Ala-D-Ala)](n+1)-di-trans,octa-cis-undecaprenyl diphosphate + di-trans,octa-cis-undecaprenyl diphosphate + H(+)</text>
        <dbReference type="Rhea" id="RHEA:23708"/>
        <dbReference type="Rhea" id="RHEA-COMP:9602"/>
        <dbReference type="Rhea" id="RHEA-COMP:9603"/>
        <dbReference type="ChEBI" id="CHEBI:15378"/>
        <dbReference type="ChEBI" id="CHEBI:58405"/>
        <dbReference type="ChEBI" id="CHEBI:60033"/>
        <dbReference type="ChEBI" id="CHEBI:78435"/>
        <dbReference type="EC" id="2.4.99.28"/>
    </reaction>
</comment>
<feature type="domain" description="Penicillin-binding protein transpeptidase" evidence="17">
    <location>
        <begin position="420"/>
        <end position="650"/>
    </location>
</feature>
<evidence type="ECO:0000259" key="17">
    <source>
        <dbReference type="Pfam" id="PF00905"/>
    </source>
</evidence>
<dbReference type="Gene3D" id="3.40.710.10">
    <property type="entry name" value="DD-peptidase/beta-lactamase superfamily"/>
    <property type="match status" value="1"/>
</dbReference>
<gene>
    <name evidence="19" type="ORF">JOC94_002231</name>
</gene>
<dbReference type="Gene3D" id="2.60.40.10">
    <property type="entry name" value="Immunoglobulins"/>
    <property type="match status" value="1"/>
</dbReference>
<feature type="domain" description="Glycosyl transferase family 51" evidence="18">
    <location>
        <begin position="97"/>
        <end position="283"/>
    </location>
</feature>
<feature type="region of interest" description="Disordered" evidence="16">
    <location>
        <begin position="899"/>
        <end position="1000"/>
    </location>
</feature>
<dbReference type="PANTHER" id="PTHR32282:SF32">
    <property type="entry name" value="PENICILLIN-BINDING PROTEIN 2A"/>
    <property type="match status" value="1"/>
</dbReference>
<keyword evidence="13" id="KW-0961">Cell wall biogenesis/degradation</keyword>
<evidence type="ECO:0000256" key="7">
    <source>
        <dbReference type="ARBA" id="ARBA00022801"/>
    </source>
</evidence>
<evidence type="ECO:0000256" key="6">
    <source>
        <dbReference type="ARBA" id="ARBA00022692"/>
    </source>
</evidence>
<proteinExistence type="predicted"/>
<dbReference type="Gene3D" id="3.90.1310.40">
    <property type="match status" value="1"/>
</dbReference>
<keyword evidence="11" id="KW-0472">Membrane</keyword>
<reference evidence="19 20" key="1">
    <citation type="submission" date="2021-01" db="EMBL/GenBank/DDBJ databases">
        <title>Genomic Encyclopedia of Type Strains, Phase IV (KMG-IV): sequencing the most valuable type-strain genomes for metagenomic binning, comparative biology and taxonomic classification.</title>
        <authorList>
            <person name="Goeker M."/>
        </authorList>
    </citation>
    <scope>NUCLEOTIDE SEQUENCE [LARGE SCALE GENOMIC DNA]</scope>
    <source>
        <strain evidence="19 20">DSM 105453</strain>
    </source>
</reference>
<dbReference type="RefSeq" id="WP_077110777.1">
    <property type="nucleotide sequence ID" value="NZ_JAFBFH010000013.1"/>
</dbReference>
<comment type="catalytic activity">
    <reaction evidence="14">
        <text>Preferential cleavage: (Ac)2-L-Lys-D-Ala-|-D-Ala. Also transpeptidation of peptidyl-alanyl moieties that are N-acyl substituents of D-alanine.</text>
        <dbReference type="EC" id="3.4.16.4"/>
    </reaction>
</comment>
<keyword evidence="3" id="KW-0645">Protease</keyword>
<keyword evidence="20" id="KW-1185">Reference proteome</keyword>
<keyword evidence="2" id="KW-0121">Carboxypeptidase</keyword>
<dbReference type="InterPro" id="IPR050396">
    <property type="entry name" value="Glycosyltr_51/Transpeptidase"/>
</dbReference>
<sequence length="1000" mass="110698">MKSFLKARWERLKQRAFTIEKKEWMKGFRITYGVAWNLTFLLTIFLVLGGIFAGGVGAGYFASLVKDEKVRPASNMKQEIFHYEETSKLYFADNIYLGKLQSDIDREEVSIEEVSDHLKKAVIATEDEYFYEHKGVVPKALMRAVFQELTNSSVQTGGSTLTQQLIKNQILTNEVSFDRKAKEILLALRLEKFLEKDEILEAYLNVSTFGRNSSGQNIGGVQAAARGIFGVDAKELNLPQAAFIAGLPQSPFRYTPFANGGGLKEESLLEPGLNRMKTVLARMRAEEFITQKEYEEAIHYNIVGDFIKPQPRAYEQYPYLTEEIERRGITILMEILAKKDGYSEKDLQKDKGLYNKYETLARRDIRHNGYHIHTTIHKQIYDTHQKVKDEYNNYGYTKVRQERNPETGKLEKIKEPVQVGAILIENKTGKILSFVGGRDHKLEATNHATKAKRQNGSTMKPLLVYAPAMEMGLSAPGAVVADIPLSTGGKVFRNYSGRYYGLVSSRKALAHSYNASAVYTYLKTVNNNPAAYLEKMGFTTLTKADHTNIAAALGGVEDGVTVEENTNAFTTFANGGKFIDAYMIEKITDHDGNIIYEHKAKPVDVFSPQTSYLMIDMMRDVLRYGTASAVPGMLKFSADWAGKTGTTNGPNDAWFVASNPNVTLGAWIGYGKPAPLSTDGSEGRRNLNIWARLMNGAYDAAPDLVKPKERFKMPGGIVRRSYCGISGMLPSKACSAAGLVQSDLFNAKFVPTKVDNSLGNGRYVMIKGKKYMALPSTPQEFTKPGGMLSPEFVKQISLGRAINPAYLIPDNDPRWKNLLAAGAIMQDDGKAPASVSTTMSNGLLTWNESPSHDVVGYRVYSGSGKRVASIASGSSLSYRAGGGSYYVVAVDIAGRESAPSNKMETKQVNKPAKTEDTQKKQTEVDKNKDKDNNKEQQAPTPPAPNTPPPKKEEPKEEPKDQQKDDGKKEEPKEPNQGGNDGNGNENGGNPVPDKKEEPNQ</sequence>
<feature type="compositionally biased region" description="Basic and acidic residues" evidence="16">
    <location>
        <begin position="949"/>
        <end position="973"/>
    </location>
</feature>
<keyword evidence="5" id="KW-0808">Transferase</keyword>
<dbReference type="SUPFAM" id="SSF53955">
    <property type="entry name" value="Lysozyme-like"/>
    <property type="match status" value="1"/>
</dbReference>
<dbReference type="InterPro" id="IPR012338">
    <property type="entry name" value="Beta-lactam/transpept-like"/>
</dbReference>
<keyword evidence="8" id="KW-0133">Cell shape</keyword>
<keyword evidence="1" id="KW-1003">Cell membrane</keyword>
<organism evidence="19 20">
    <name type="scientific">Siminovitchia thermophila</name>
    <dbReference type="NCBI Taxonomy" id="1245522"/>
    <lineage>
        <taxon>Bacteria</taxon>
        <taxon>Bacillati</taxon>
        <taxon>Bacillota</taxon>
        <taxon>Bacilli</taxon>
        <taxon>Bacillales</taxon>
        <taxon>Bacillaceae</taxon>
        <taxon>Siminovitchia</taxon>
    </lineage>
</organism>
<evidence type="ECO:0000256" key="3">
    <source>
        <dbReference type="ARBA" id="ARBA00022670"/>
    </source>
</evidence>